<gene>
    <name evidence="3" type="primary">dprA</name>
    <name evidence="3" type="ORF">F7732_02210</name>
</gene>
<comment type="similarity">
    <text evidence="1">Belongs to the DprA/Smf family.</text>
</comment>
<dbReference type="InterPro" id="IPR057666">
    <property type="entry name" value="DrpA_SLOG"/>
</dbReference>
<organism evidence="3 4">
    <name type="scientific">Bacillus mesophilum</name>
    <dbReference type="NCBI Taxonomy" id="1071718"/>
    <lineage>
        <taxon>Bacteria</taxon>
        <taxon>Bacillati</taxon>
        <taxon>Bacillota</taxon>
        <taxon>Bacilli</taxon>
        <taxon>Bacillales</taxon>
        <taxon>Bacillaceae</taxon>
        <taxon>Bacillus</taxon>
    </lineage>
</organism>
<dbReference type="Proteomes" id="UP000441354">
    <property type="component" value="Unassembled WGS sequence"/>
</dbReference>
<evidence type="ECO:0000259" key="2">
    <source>
        <dbReference type="Pfam" id="PF02481"/>
    </source>
</evidence>
<dbReference type="PANTHER" id="PTHR43022">
    <property type="entry name" value="PROTEIN SMF"/>
    <property type="match status" value="1"/>
</dbReference>
<dbReference type="RefSeq" id="WP_151572053.1">
    <property type="nucleotide sequence ID" value="NZ_WBOT01000001.1"/>
</dbReference>
<evidence type="ECO:0000313" key="3">
    <source>
        <dbReference type="EMBL" id="KAB2335408.1"/>
    </source>
</evidence>
<dbReference type="AlphaFoldDB" id="A0A7V7RPX5"/>
<name>A0A7V7RPX5_9BACI</name>
<dbReference type="NCBIfam" id="TIGR00732">
    <property type="entry name" value="dprA"/>
    <property type="match status" value="1"/>
</dbReference>
<dbReference type="PANTHER" id="PTHR43022:SF1">
    <property type="entry name" value="PROTEIN SMF"/>
    <property type="match status" value="1"/>
</dbReference>
<dbReference type="Pfam" id="PF02481">
    <property type="entry name" value="DNA_processg_A"/>
    <property type="match status" value="1"/>
</dbReference>
<dbReference type="InterPro" id="IPR003488">
    <property type="entry name" value="DprA"/>
</dbReference>
<evidence type="ECO:0000313" key="4">
    <source>
        <dbReference type="Proteomes" id="UP000441354"/>
    </source>
</evidence>
<protein>
    <submittedName>
        <fullName evidence="3">DNA-protecting protein DprA</fullName>
    </submittedName>
</protein>
<dbReference type="SUPFAM" id="SSF102405">
    <property type="entry name" value="MCP/YpsA-like"/>
    <property type="match status" value="1"/>
</dbReference>
<sequence>MDEFTRRLTHLQQCRGIGWKTIYHILKVNPTLSDLYEQNFLQHFSSLFKSPQLFNTALFDLHTDANLEKISLYDQHQINLITIADQCYPQRLKETFQPPWVLYAKGNITLLNHNDCLAVVGSREATPYGQKAIKCLFPKLISEKVVIVSGLAAGIDTIAHETAIKEGGQTIAIIAGGFFNIYPKENTALAEHIMKDHLLLSEYAPDSKPARWQFPQRNRIISGISRATLVVQAKRRSGSLITASTALNEGRDVFAIPGDITDPAYEGTNEIIQKGAKLIIRAEDILEELKYN</sequence>
<keyword evidence="4" id="KW-1185">Reference proteome</keyword>
<reference evidence="3 4" key="1">
    <citation type="journal article" date="2014" name="Arch. Microbiol.">
        <title>Bacillus mesophilum sp. nov., strain IITR-54T, a novel 4-chlorobiphenyl dechlorinating bacterium.</title>
        <authorList>
            <person name="Manickam N."/>
            <person name="Singh N.K."/>
            <person name="Bajaj A."/>
            <person name="Kumar R.M."/>
            <person name="Kaur G."/>
            <person name="Kaur N."/>
            <person name="Bala M."/>
            <person name="Kumar A."/>
            <person name="Mayilraj S."/>
        </authorList>
    </citation>
    <scope>NUCLEOTIDE SEQUENCE [LARGE SCALE GENOMIC DNA]</scope>
    <source>
        <strain evidence="3 4">IITR-54</strain>
    </source>
</reference>
<comment type="caution">
    <text evidence="3">The sequence shown here is derived from an EMBL/GenBank/DDBJ whole genome shotgun (WGS) entry which is preliminary data.</text>
</comment>
<feature type="domain" description="Smf/DprA SLOG" evidence="2">
    <location>
        <begin position="80"/>
        <end position="289"/>
    </location>
</feature>
<evidence type="ECO:0000256" key="1">
    <source>
        <dbReference type="ARBA" id="ARBA00006525"/>
    </source>
</evidence>
<dbReference type="OrthoDB" id="9785707at2"/>
<accession>A0A7V7RPX5</accession>
<dbReference type="GO" id="GO:0009294">
    <property type="term" value="P:DNA-mediated transformation"/>
    <property type="evidence" value="ECO:0007669"/>
    <property type="project" value="InterPro"/>
</dbReference>
<dbReference type="EMBL" id="WBOT01000001">
    <property type="protein sequence ID" value="KAB2335408.1"/>
    <property type="molecule type" value="Genomic_DNA"/>
</dbReference>
<dbReference type="Gene3D" id="3.40.50.450">
    <property type="match status" value="1"/>
</dbReference>
<proteinExistence type="inferred from homology"/>